<dbReference type="GO" id="GO:0006633">
    <property type="term" value="P:fatty acid biosynthetic process"/>
    <property type="evidence" value="ECO:0007669"/>
    <property type="project" value="UniProtKB-KW"/>
</dbReference>
<evidence type="ECO:0000256" key="4">
    <source>
        <dbReference type="ARBA" id="ARBA00023160"/>
    </source>
</evidence>
<dbReference type="InterPro" id="IPR007431">
    <property type="entry name" value="ACP_PD"/>
</dbReference>
<dbReference type="AlphaFoldDB" id="A0A075NXD4"/>
<dbReference type="KEGG" id="aal:EP13_11935"/>
<keyword evidence="1" id="KW-0444">Lipid biosynthesis</keyword>
<evidence type="ECO:0000256" key="1">
    <source>
        <dbReference type="ARBA" id="ARBA00022516"/>
    </source>
</evidence>
<dbReference type="GO" id="GO:0008770">
    <property type="term" value="F:[acyl-carrier-protein] phosphodiesterase activity"/>
    <property type="evidence" value="ECO:0007669"/>
    <property type="project" value="InterPro"/>
</dbReference>
<dbReference type="Proteomes" id="UP000056090">
    <property type="component" value="Chromosome"/>
</dbReference>
<dbReference type="PIRSF" id="PIRSF011489">
    <property type="entry name" value="DUF479"/>
    <property type="match status" value="1"/>
</dbReference>
<evidence type="ECO:0000256" key="3">
    <source>
        <dbReference type="ARBA" id="ARBA00023098"/>
    </source>
</evidence>
<name>A0A075NXD4_9ALTE</name>
<keyword evidence="3" id="KW-0443">Lipid metabolism</keyword>
<evidence type="ECO:0000313" key="6">
    <source>
        <dbReference type="Proteomes" id="UP000056090"/>
    </source>
</evidence>
<dbReference type="PANTHER" id="PTHR38764:SF1">
    <property type="entry name" value="ACYL CARRIER PROTEIN PHOSPHODIESTERASE"/>
    <property type="match status" value="1"/>
</dbReference>
<dbReference type="EMBL" id="CP008849">
    <property type="protein sequence ID" value="AIF99334.1"/>
    <property type="molecule type" value="Genomic_DNA"/>
</dbReference>
<dbReference type="GeneID" id="78255612"/>
<proteinExistence type="predicted"/>
<keyword evidence="2" id="KW-0378">Hydrolase</keyword>
<evidence type="ECO:0000256" key="2">
    <source>
        <dbReference type="ARBA" id="ARBA00022801"/>
    </source>
</evidence>
<keyword evidence="4" id="KW-0275">Fatty acid biosynthesis</keyword>
<keyword evidence="6" id="KW-1185">Reference proteome</keyword>
<protein>
    <submittedName>
        <fullName evidence="5">ACP phosphodiesterase</fullName>
    </submittedName>
</protein>
<dbReference type="PANTHER" id="PTHR38764">
    <property type="entry name" value="ACYL CARRIER PROTEIN PHOSPHODIESTERASE"/>
    <property type="match status" value="1"/>
</dbReference>
<dbReference type="RefSeq" id="WP_044057435.1">
    <property type="nucleotide sequence ID" value="NZ_CBCSKJ010000003.1"/>
</dbReference>
<sequence length="196" mass="22492">MNYLAHLYLSQPTVDSHYGNLLGDFRKGVNVAALPFSVQQGLQNHYLVDRFTDSHPEVMAAKQVFPKGQRRFAPVALDMIFDHFLIKNWSTYSSITFDDFCYRSFNLLREGMPAMPVPMQRTVSHMIEHHWFNSYASFDGITYAITRVANSIRFANQFARSVDTLGAQYSLLEAQFHHFFPALIDHVNAHAIEEGI</sequence>
<gene>
    <name evidence="5" type="ORF">EP13_11935</name>
</gene>
<evidence type="ECO:0000313" key="5">
    <source>
        <dbReference type="EMBL" id="AIF99334.1"/>
    </source>
</evidence>
<reference evidence="5 6" key="1">
    <citation type="submission" date="2014-06" db="EMBL/GenBank/DDBJ databases">
        <title>Genomes of Alteromonas australica, a world apart.</title>
        <authorList>
            <person name="Gonzaga A."/>
            <person name="Lopez-Perez M."/>
            <person name="Rodriguez-Valera F."/>
        </authorList>
    </citation>
    <scope>NUCLEOTIDE SEQUENCE [LARGE SCALE GENOMIC DNA]</scope>
    <source>
        <strain evidence="5 6">H 17</strain>
    </source>
</reference>
<accession>A0A075NXD4</accession>
<organism evidence="5 6">
    <name type="scientific">Alteromonas australica</name>
    <dbReference type="NCBI Taxonomy" id="589873"/>
    <lineage>
        <taxon>Bacteria</taxon>
        <taxon>Pseudomonadati</taxon>
        <taxon>Pseudomonadota</taxon>
        <taxon>Gammaproteobacteria</taxon>
        <taxon>Alteromonadales</taxon>
        <taxon>Alteromonadaceae</taxon>
        <taxon>Alteromonas/Salinimonas group</taxon>
        <taxon>Alteromonas</taxon>
    </lineage>
</organism>
<keyword evidence="4" id="KW-0276">Fatty acid metabolism</keyword>
<dbReference type="Pfam" id="PF04336">
    <property type="entry name" value="ACP_PD"/>
    <property type="match status" value="1"/>
</dbReference>
<dbReference type="eggNOG" id="COG3124">
    <property type="taxonomic scope" value="Bacteria"/>
</dbReference>